<keyword evidence="2" id="KW-0732">Signal</keyword>
<evidence type="ECO:0000256" key="2">
    <source>
        <dbReference type="SAM" id="SignalP"/>
    </source>
</evidence>
<proteinExistence type="predicted"/>
<evidence type="ECO:0000256" key="1">
    <source>
        <dbReference type="SAM" id="MobiDB-lite"/>
    </source>
</evidence>
<evidence type="ECO:0000313" key="4">
    <source>
        <dbReference type="Proteomes" id="UP001144096"/>
    </source>
</evidence>
<name>A0A9X2NK57_9PSEU</name>
<dbReference type="EMBL" id="JAMXQV010000024">
    <property type="protein sequence ID" value="MCR6488270.1"/>
    <property type="molecule type" value="Genomic_DNA"/>
</dbReference>
<feature type="chain" id="PRO_5040993989" evidence="2">
    <location>
        <begin position="27"/>
        <end position="70"/>
    </location>
</feature>
<sequence>MQQSQIVRAILAGAFIVAGIVTGASAAAATTHHAAVTAGPAGPDTREGSITDASPGGALVVAPNGTRIWW</sequence>
<accession>A0A9X2NK57</accession>
<dbReference type="Proteomes" id="UP001144096">
    <property type="component" value="Unassembled WGS sequence"/>
</dbReference>
<feature type="signal peptide" evidence="2">
    <location>
        <begin position="1"/>
        <end position="26"/>
    </location>
</feature>
<feature type="region of interest" description="Disordered" evidence="1">
    <location>
        <begin position="37"/>
        <end position="57"/>
    </location>
</feature>
<gene>
    <name evidence="3" type="ORF">M8542_36115</name>
</gene>
<organism evidence="3 4">
    <name type="scientific">Amycolatopsis iheyensis</name>
    <dbReference type="NCBI Taxonomy" id="2945988"/>
    <lineage>
        <taxon>Bacteria</taxon>
        <taxon>Bacillati</taxon>
        <taxon>Actinomycetota</taxon>
        <taxon>Actinomycetes</taxon>
        <taxon>Pseudonocardiales</taxon>
        <taxon>Pseudonocardiaceae</taxon>
        <taxon>Amycolatopsis</taxon>
    </lineage>
</organism>
<dbReference type="AlphaFoldDB" id="A0A9X2NK57"/>
<dbReference type="RefSeq" id="WP_257924834.1">
    <property type="nucleotide sequence ID" value="NZ_JAMXQV010000024.1"/>
</dbReference>
<protein>
    <submittedName>
        <fullName evidence="3">Uncharacterized protein</fullName>
    </submittedName>
</protein>
<evidence type="ECO:0000313" key="3">
    <source>
        <dbReference type="EMBL" id="MCR6488270.1"/>
    </source>
</evidence>
<keyword evidence="4" id="KW-1185">Reference proteome</keyword>
<comment type="caution">
    <text evidence="3">The sequence shown here is derived from an EMBL/GenBank/DDBJ whole genome shotgun (WGS) entry which is preliminary data.</text>
</comment>
<reference evidence="3" key="1">
    <citation type="submission" date="2022-06" db="EMBL/GenBank/DDBJ databases">
        <title>Amycolatopsis iheyaensis sp. nov., a new species of the genus Amycolatopsis isolated from soil in Iheya island, Japan.</title>
        <authorList>
            <person name="Ngamcharungchit C."/>
            <person name="Kanto H."/>
            <person name="Take A."/>
            <person name="Intra B."/>
            <person name="Matsumoto A."/>
            <person name="Panbangred W."/>
            <person name="Inahashi Y."/>
        </authorList>
    </citation>
    <scope>NUCLEOTIDE SEQUENCE</scope>
    <source>
        <strain evidence="3">OK19-0408</strain>
    </source>
</reference>